<dbReference type="InterPro" id="IPR036188">
    <property type="entry name" value="FAD/NAD-bd_sf"/>
</dbReference>
<dbReference type="AlphaFoldDB" id="A0A0B9AAP7"/>
<organism evidence="1 2">
    <name type="scientific">Brevibacterium linens</name>
    <dbReference type="NCBI Taxonomy" id="1703"/>
    <lineage>
        <taxon>Bacteria</taxon>
        <taxon>Bacillati</taxon>
        <taxon>Actinomycetota</taxon>
        <taxon>Actinomycetes</taxon>
        <taxon>Micrococcales</taxon>
        <taxon>Brevibacteriaceae</taxon>
        <taxon>Brevibacterium</taxon>
    </lineage>
</organism>
<dbReference type="SUPFAM" id="SSF51905">
    <property type="entry name" value="FAD/NAD(P)-binding domain"/>
    <property type="match status" value="1"/>
</dbReference>
<dbReference type="Proteomes" id="UP000031488">
    <property type="component" value="Unassembled WGS sequence"/>
</dbReference>
<evidence type="ECO:0000313" key="2">
    <source>
        <dbReference type="Proteomes" id="UP000031488"/>
    </source>
</evidence>
<sequence length="36" mass="3689">MSRGRLLIVGGGQPGLAAARAGRDRGWEPVVLEAGD</sequence>
<name>A0A0B9AAP7_BRELN</name>
<gene>
    <name evidence="1" type="ORF">AE0388_1654</name>
</gene>
<dbReference type="Gene3D" id="3.50.50.60">
    <property type="entry name" value="FAD/NAD(P)-binding domain"/>
    <property type="match status" value="1"/>
</dbReference>
<reference evidence="1 2" key="1">
    <citation type="submission" date="2014-11" db="EMBL/GenBank/DDBJ databases">
        <title>Draft Genome Sequence of Brevibacterium linens AE038-8.</title>
        <authorList>
            <person name="Maizel D."/>
            <person name="Utturkar S.M."/>
            <person name="Brown S.D."/>
            <person name="Ferrero M."/>
            <person name="Rosen B.P."/>
        </authorList>
    </citation>
    <scope>NUCLEOTIDE SEQUENCE [LARGE SCALE GENOMIC DNA]</scope>
    <source>
        <strain evidence="1 2">AE038-8</strain>
    </source>
</reference>
<accession>A0A0B9AAP7</accession>
<proteinExistence type="predicted"/>
<keyword evidence="2" id="KW-1185">Reference proteome</keyword>
<evidence type="ECO:0000313" key="1">
    <source>
        <dbReference type="EMBL" id="KHS52671.1"/>
    </source>
</evidence>
<protein>
    <submittedName>
        <fullName evidence="1">Oxidoreductase</fullName>
    </submittedName>
</protein>
<comment type="caution">
    <text evidence="1">The sequence shown here is derived from an EMBL/GenBank/DDBJ whole genome shotgun (WGS) entry which is preliminary data.</text>
</comment>
<dbReference type="EMBL" id="JTJZ01000018">
    <property type="protein sequence ID" value="KHS52671.1"/>
    <property type="molecule type" value="Genomic_DNA"/>
</dbReference>